<dbReference type="EMBL" id="JAWQEG010000910">
    <property type="protein sequence ID" value="KAK3884146.1"/>
    <property type="molecule type" value="Genomic_DNA"/>
</dbReference>
<protein>
    <submittedName>
        <fullName evidence="1">Uncharacterized protein</fullName>
    </submittedName>
</protein>
<dbReference type="Proteomes" id="UP001286313">
    <property type="component" value="Unassembled WGS sequence"/>
</dbReference>
<sequence length="95" mass="10422">MNGNWMIRQRWRCGTTRRSKDGGGAEGRGWMVVVMRVGEGKGRLVSGIKGSEMILVEMVRGRHVVPDMEGTDLVAMTVGCGIVGMWSGRDVTGRR</sequence>
<dbReference type="AlphaFoldDB" id="A0AAE1G2U8"/>
<reference evidence="1" key="1">
    <citation type="submission" date="2023-10" db="EMBL/GenBank/DDBJ databases">
        <title>Genome assemblies of two species of porcelain crab, Petrolisthes cinctipes and Petrolisthes manimaculis (Anomura: Porcellanidae).</title>
        <authorList>
            <person name="Angst P."/>
        </authorList>
    </citation>
    <scope>NUCLEOTIDE SEQUENCE</scope>
    <source>
        <strain evidence="1">PB745_01</strain>
        <tissue evidence="1">Gill</tissue>
    </source>
</reference>
<evidence type="ECO:0000313" key="2">
    <source>
        <dbReference type="Proteomes" id="UP001286313"/>
    </source>
</evidence>
<gene>
    <name evidence="1" type="ORF">Pcinc_011587</name>
</gene>
<keyword evidence="2" id="KW-1185">Reference proteome</keyword>
<comment type="caution">
    <text evidence="1">The sequence shown here is derived from an EMBL/GenBank/DDBJ whole genome shotgun (WGS) entry which is preliminary data.</text>
</comment>
<proteinExistence type="predicted"/>
<name>A0AAE1G2U8_PETCI</name>
<accession>A0AAE1G2U8</accession>
<evidence type="ECO:0000313" key="1">
    <source>
        <dbReference type="EMBL" id="KAK3884146.1"/>
    </source>
</evidence>
<organism evidence="1 2">
    <name type="scientific">Petrolisthes cinctipes</name>
    <name type="common">Flat porcelain crab</name>
    <dbReference type="NCBI Taxonomy" id="88211"/>
    <lineage>
        <taxon>Eukaryota</taxon>
        <taxon>Metazoa</taxon>
        <taxon>Ecdysozoa</taxon>
        <taxon>Arthropoda</taxon>
        <taxon>Crustacea</taxon>
        <taxon>Multicrustacea</taxon>
        <taxon>Malacostraca</taxon>
        <taxon>Eumalacostraca</taxon>
        <taxon>Eucarida</taxon>
        <taxon>Decapoda</taxon>
        <taxon>Pleocyemata</taxon>
        <taxon>Anomura</taxon>
        <taxon>Galatheoidea</taxon>
        <taxon>Porcellanidae</taxon>
        <taxon>Petrolisthes</taxon>
    </lineage>
</organism>